<keyword evidence="9" id="KW-1185">Reference proteome</keyword>
<dbReference type="OrthoDB" id="5331848at2759"/>
<sequence length="300" mass="33346">PYPGPDVDRGPRVAATYIIGCSIATVFVILRLYSRVSIGAIGADDWCMLATATANIPLTVLTSLLALNGGTRHFYYLLQDPGKAMFVTKLNWLTQAFAVFCMSVGKIAIALLIIRLLDRASRWRKWFLYFSSAWLMINCLLMITINFAQCKDVRALWNPVIKATTRCWDPSIQENFALYAGSKYSTMPFRINTAMDFFLAILPVTIVWNLKLNTLKRIGLVVLLGCGIITGIASAVKTSMLSTLSSRADITWETYSLFIWTGVEIALIIVCGCVPPLRALYTKYRGPQTTKVSSYYANSG</sequence>
<comment type="subcellular location">
    <subcellularLocation>
        <location evidence="1">Membrane</location>
        <topology evidence="1">Multi-pass membrane protein</topology>
    </subcellularLocation>
</comment>
<feature type="transmembrane region" description="Helical" evidence="6">
    <location>
        <begin position="14"/>
        <end position="34"/>
    </location>
</feature>
<evidence type="ECO:0000256" key="2">
    <source>
        <dbReference type="ARBA" id="ARBA00022692"/>
    </source>
</evidence>
<comment type="similarity">
    <text evidence="5">Belongs to the SAT4 family.</text>
</comment>
<feature type="non-terminal residue" evidence="8">
    <location>
        <position position="1"/>
    </location>
</feature>
<feature type="transmembrane region" description="Helical" evidence="6">
    <location>
        <begin position="217"/>
        <end position="237"/>
    </location>
</feature>
<feature type="transmembrane region" description="Helical" evidence="6">
    <location>
        <begin position="189"/>
        <end position="210"/>
    </location>
</feature>
<reference evidence="9" key="1">
    <citation type="journal article" date="2020" name="Stud. Mycol.">
        <title>101 Dothideomycetes genomes: A test case for predicting lifestyles and emergence of pathogens.</title>
        <authorList>
            <person name="Haridas S."/>
            <person name="Albert R."/>
            <person name="Binder M."/>
            <person name="Bloem J."/>
            <person name="LaButti K."/>
            <person name="Salamov A."/>
            <person name="Andreopoulos B."/>
            <person name="Baker S."/>
            <person name="Barry K."/>
            <person name="Bills G."/>
            <person name="Bluhm B."/>
            <person name="Cannon C."/>
            <person name="Castanera R."/>
            <person name="Culley D."/>
            <person name="Daum C."/>
            <person name="Ezra D."/>
            <person name="Gonzalez J."/>
            <person name="Henrissat B."/>
            <person name="Kuo A."/>
            <person name="Liang C."/>
            <person name="Lipzen A."/>
            <person name="Lutzoni F."/>
            <person name="Magnuson J."/>
            <person name="Mondo S."/>
            <person name="Nolan M."/>
            <person name="Ohm R."/>
            <person name="Pangilinan J."/>
            <person name="Park H.-J."/>
            <person name="Ramirez L."/>
            <person name="Alfaro M."/>
            <person name="Sun H."/>
            <person name="Tritt A."/>
            <person name="Yoshinaga Y."/>
            <person name="Zwiers L.-H."/>
            <person name="Turgeon B."/>
            <person name="Goodwin S."/>
            <person name="Spatafora J."/>
            <person name="Crous P."/>
            <person name="Grigoriev I."/>
        </authorList>
    </citation>
    <scope>NUCLEOTIDE SEQUENCE [LARGE SCALE GENOMIC DNA]</scope>
    <source>
        <strain evidence="9">CBS 304.66</strain>
    </source>
</reference>
<keyword evidence="3 6" id="KW-1133">Transmembrane helix</keyword>
<proteinExistence type="inferred from homology"/>
<dbReference type="AlphaFoldDB" id="A0A9P4KCV4"/>
<feature type="non-terminal residue" evidence="8">
    <location>
        <position position="300"/>
    </location>
</feature>
<feature type="domain" description="Rhodopsin" evidence="7">
    <location>
        <begin position="30"/>
        <end position="282"/>
    </location>
</feature>
<feature type="transmembrane region" description="Helical" evidence="6">
    <location>
        <begin position="257"/>
        <end position="281"/>
    </location>
</feature>
<evidence type="ECO:0000259" key="7">
    <source>
        <dbReference type="Pfam" id="PF20684"/>
    </source>
</evidence>
<evidence type="ECO:0000256" key="5">
    <source>
        <dbReference type="ARBA" id="ARBA00038359"/>
    </source>
</evidence>
<dbReference type="InterPro" id="IPR052337">
    <property type="entry name" value="SAT4-like"/>
</dbReference>
<dbReference type="GO" id="GO:0016020">
    <property type="term" value="C:membrane"/>
    <property type="evidence" value="ECO:0007669"/>
    <property type="project" value="UniProtKB-SubCell"/>
</dbReference>
<name>A0A9P4KCV4_9PLEO</name>
<evidence type="ECO:0000313" key="9">
    <source>
        <dbReference type="Proteomes" id="UP000800093"/>
    </source>
</evidence>
<gene>
    <name evidence="8" type="ORF">CC78DRAFT_423481</name>
</gene>
<dbReference type="PANTHER" id="PTHR33048">
    <property type="entry name" value="PTH11-LIKE INTEGRAL MEMBRANE PROTEIN (AFU_ORTHOLOGUE AFUA_5G11245)"/>
    <property type="match status" value="1"/>
</dbReference>
<dbReference type="Pfam" id="PF20684">
    <property type="entry name" value="Fung_rhodopsin"/>
    <property type="match status" value="1"/>
</dbReference>
<evidence type="ECO:0000256" key="1">
    <source>
        <dbReference type="ARBA" id="ARBA00004141"/>
    </source>
</evidence>
<evidence type="ECO:0000256" key="3">
    <source>
        <dbReference type="ARBA" id="ARBA00022989"/>
    </source>
</evidence>
<evidence type="ECO:0000256" key="6">
    <source>
        <dbReference type="SAM" id="Phobius"/>
    </source>
</evidence>
<keyword evidence="2 6" id="KW-0812">Transmembrane</keyword>
<evidence type="ECO:0000256" key="4">
    <source>
        <dbReference type="ARBA" id="ARBA00023136"/>
    </source>
</evidence>
<feature type="transmembrane region" description="Helical" evidence="6">
    <location>
        <begin position="126"/>
        <end position="148"/>
    </location>
</feature>
<feature type="transmembrane region" description="Helical" evidence="6">
    <location>
        <begin position="92"/>
        <end position="114"/>
    </location>
</feature>
<evidence type="ECO:0000313" key="8">
    <source>
        <dbReference type="EMBL" id="KAF2265442.1"/>
    </source>
</evidence>
<dbReference type="Proteomes" id="UP000800093">
    <property type="component" value="Unassembled WGS sequence"/>
</dbReference>
<dbReference type="InterPro" id="IPR049326">
    <property type="entry name" value="Rhodopsin_dom_fungi"/>
</dbReference>
<protein>
    <recommendedName>
        <fullName evidence="7">Rhodopsin domain-containing protein</fullName>
    </recommendedName>
</protein>
<comment type="caution">
    <text evidence="8">The sequence shown here is derived from an EMBL/GenBank/DDBJ whole genome shotgun (WGS) entry which is preliminary data.</text>
</comment>
<dbReference type="PANTHER" id="PTHR33048:SF155">
    <property type="entry name" value="INTEGRAL MEMBRANE PROTEIN"/>
    <property type="match status" value="1"/>
</dbReference>
<organism evidence="8 9">
    <name type="scientific">Lojkania enalia</name>
    <dbReference type="NCBI Taxonomy" id="147567"/>
    <lineage>
        <taxon>Eukaryota</taxon>
        <taxon>Fungi</taxon>
        <taxon>Dikarya</taxon>
        <taxon>Ascomycota</taxon>
        <taxon>Pezizomycotina</taxon>
        <taxon>Dothideomycetes</taxon>
        <taxon>Pleosporomycetidae</taxon>
        <taxon>Pleosporales</taxon>
        <taxon>Pleosporales incertae sedis</taxon>
        <taxon>Lojkania</taxon>
    </lineage>
</organism>
<accession>A0A9P4KCV4</accession>
<feature type="transmembrane region" description="Helical" evidence="6">
    <location>
        <begin position="46"/>
        <end position="67"/>
    </location>
</feature>
<keyword evidence="4 6" id="KW-0472">Membrane</keyword>
<dbReference type="EMBL" id="ML986606">
    <property type="protein sequence ID" value="KAF2265442.1"/>
    <property type="molecule type" value="Genomic_DNA"/>
</dbReference>